<accession>A0A167DT92</accession>
<evidence type="ECO:0000256" key="4">
    <source>
        <dbReference type="ARBA" id="ARBA00022807"/>
    </source>
</evidence>
<dbReference type="GO" id="GO:0008234">
    <property type="term" value="F:cysteine-type peptidase activity"/>
    <property type="evidence" value="ECO:0007669"/>
    <property type="project" value="UniProtKB-KW"/>
</dbReference>
<evidence type="ECO:0000256" key="1">
    <source>
        <dbReference type="ARBA" id="ARBA00006641"/>
    </source>
</evidence>
<comment type="similarity">
    <text evidence="1">Belongs to the peptidase C15 family.</text>
</comment>
<dbReference type="EMBL" id="AZHA01000013">
    <property type="protein sequence ID" value="OAA42841.1"/>
    <property type="molecule type" value="Genomic_DNA"/>
</dbReference>
<protein>
    <submittedName>
        <fullName evidence="5">Peptidase C15, pyroglutamyl peptidase I-like protein</fullName>
    </submittedName>
</protein>
<evidence type="ECO:0000256" key="2">
    <source>
        <dbReference type="ARBA" id="ARBA00022670"/>
    </source>
</evidence>
<gene>
    <name evidence="5" type="ORF">BBO_04756</name>
</gene>
<dbReference type="InterPro" id="IPR016125">
    <property type="entry name" value="Peptidase_C15-like"/>
</dbReference>
<dbReference type="AlphaFoldDB" id="A0A167DT92"/>
<comment type="caution">
    <text evidence="5">The sequence shown here is derived from an EMBL/GenBank/DDBJ whole genome shotgun (WGS) entry which is preliminary data.</text>
</comment>
<dbReference type="GO" id="GO:0006508">
    <property type="term" value="P:proteolysis"/>
    <property type="evidence" value="ECO:0007669"/>
    <property type="project" value="UniProtKB-KW"/>
</dbReference>
<evidence type="ECO:0000313" key="6">
    <source>
        <dbReference type="Proteomes" id="UP000076863"/>
    </source>
</evidence>
<dbReference type="InterPro" id="IPR036440">
    <property type="entry name" value="Peptidase_C15-like_sf"/>
</dbReference>
<keyword evidence="2" id="KW-0645">Protease</keyword>
<proteinExistence type="inferred from homology"/>
<keyword evidence="3" id="KW-0378">Hydrolase</keyword>
<sequence>MGDARLLEPMGSKSSQEEITILVTGFGPFRAQYPVNPSWEIARSLPAYLPPLRAKDPRARSSSAEATAAAAAAATTTTDMPRVRILVHPEAIRVTYKNVRGLVPSLWDDAAHRIDACVHIGMASARPQYALERRAHRTGYLKPDVAGEFLEDELPGGRDGDWIWRGLPDELESVLNIPNIHLRWKELSSPDMDLRISDDPGRYLCDFIYYSSLATLYKQQRPGKVCFLHVPSDASDIAVERGRELAVNLIRAIAESEIADKRRAAK</sequence>
<evidence type="ECO:0000313" key="5">
    <source>
        <dbReference type="EMBL" id="OAA42841.1"/>
    </source>
</evidence>
<dbReference type="PANTHER" id="PTHR23402:SF1">
    <property type="entry name" value="PYROGLUTAMYL-PEPTIDASE I"/>
    <property type="match status" value="1"/>
</dbReference>
<dbReference type="Proteomes" id="UP000076863">
    <property type="component" value="Unassembled WGS sequence"/>
</dbReference>
<keyword evidence="4" id="KW-0788">Thiol protease</keyword>
<name>A0A167DT92_9HYPO</name>
<dbReference type="Gene3D" id="3.40.630.20">
    <property type="entry name" value="Peptidase C15, pyroglutamyl peptidase I-like"/>
    <property type="match status" value="1"/>
</dbReference>
<dbReference type="OrthoDB" id="407146at2759"/>
<reference evidence="5 6" key="1">
    <citation type="journal article" date="2016" name="Genome Biol. Evol.">
        <title>Divergent and convergent evolution of fungal pathogenicity.</title>
        <authorList>
            <person name="Shang Y."/>
            <person name="Xiao G."/>
            <person name="Zheng P."/>
            <person name="Cen K."/>
            <person name="Zhan S."/>
            <person name="Wang C."/>
        </authorList>
    </citation>
    <scope>NUCLEOTIDE SEQUENCE [LARGE SCALE GENOMIC DNA]</scope>
    <source>
        <strain evidence="5 6">RCEF 3172</strain>
    </source>
</reference>
<organism evidence="5 6">
    <name type="scientific">Beauveria brongniartii RCEF 3172</name>
    <dbReference type="NCBI Taxonomy" id="1081107"/>
    <lineage>
        <taxon>Eukaryota</taxon>
        <taxon>Fungi</taxon>
        <taxon>Dikarya</taxon>
        <taxon>Ascomycota</taxon>
        <taxon>Pezizomycotina</taxon>
        <taxon>Sordariomycetes</taxon>
        <taxon>Hypocreomycetidae</taxon>
        <taxon>Hypocreales</taxon>
        <taxon>Cordycipitaceae</taxon>
        <taxon>Beauveria</taxon>
        <taxon>Beauveria brongniartii</taxon>
    </lineage>
</organism>
<keyword evidence="6" id="KW-1185">Reference proteome</keyword>
<dbReference type="SUPFAM" id="SSF53182">
    <property type="entry name" value="Pyrrolidone carboxyl peptidase (pyroglutamate aminopeptidase)"/>
    <property type="match status" value="1"/>
</dbReference>
<evidence type="ECO:0000256" key="3">
    <source>
        <dbReference type="ARBA" id="ARBA00022801"/>
    </source>
</evidence>
<dbReference type="PANTHER" id="PTHR23402">
    <property type="entry name" value="PROTEASE FAMILY C15 PYROGLUTAMYL-PEPTIDASE I-RELATED"/>
    <property type="match status" value="1"/>
</dbReference>